<reference evidence="1 2" key="1">
    <citation type="journal article" date="2018" name="PLoS Genet.">
        <title>Population sequencing reveals clonal diversity and ancestral inbreeding in the grapevine cultivar Chardonnay.</title>
        <authorList>
            <person name="Roach M.J."/>
            <person name="Johnson D.L."/>
            <person name="Bohlmann J."/>
            <person name="van Vuuren H.J."/>
            <person name="Jones S.J."/>
            <person name="Pretorius I.S."/>
            <person name="Schmidt S.A."/>
            <person name="Borneman A.R."/>
        </authorList>
    </citation>
    <scope>NUCLEOTIDE SEQUENCE [LARGE SCALE GENOMIC DNA]</scope>
    <source>
        <strain evidence="2">cv. Chardonnay</strain>
        <tissue evidence="1">Leaf</tissue>
    </source>
</reference>
<name>A0A438FH50_VITVI</name>
<accession>A0A438FH50</accession>
<evidence type="ECO:0000313" key="1">
    <source>
        <dbReference type="EMBL" id="RVW59296.1"/>
    </source>
</evidence>
<gene>
    <name evidence="1" type="ORF">CK203_101695</name>
</gene>
<protein>
    <submittedName>
        <fullName evidence="1">Uncharacterized protein</fullName>
    </submittedName>
</protein>
<comment type="caution">
    <text evidence="1">The sequence shown here is derived from an EMBL/GenBank/DDBJ whole genome shotgun (WGS) entry which is preliminary data.</text>
</comment>
<sequence length="107" mass="11118">MGSRCGGTFCTMGAIIGSGRGARVVATGGLDLPGSCGPSLARIELDNCDFLSRCLFAENEWNLSFPHGELEAWVCGSWGLALYAPGTAPVDPGYIDSGSGLEFATWP</sequence>
<dbReference type="Proteomes" id="UP000288805">
    <property type="component" value="Unassembled WGS sequence"/>
</dbReference>
<organism evidence="1 2">
    <name type="scientific">Vitis vinifera</name>
    <name type="common">Grape</name>
    <dbReference type="NCBI Taxonomy" id="29760"/>
    <lineage>
        <taxon>Eukaryota</taxon>
        <taxon>Viridiplantae</taxon>
        <taxon>Streptophyta</taxon>
        <taxon>Embryophyta</taxon>
        <taxon>Tracheophyta</taxon>
        <taxon>Spermatophyta</taxon>
        <taxon>Magnoliopsida</taxon>
        <taxon>eudicotyledons</taxon>
        <taxon>Gunneridae</taxon>
        <taxon>Pentapetalae</taxon>
        <taxon>rosids</taxon>
        <taxon>Vitales</taxon>
        <taxon>Vitaceae</taxon>
        <taxon>Viteae</taxon>
        <taxon>Vitis</taxon>
    </lineage>
</organism>
<proteinExistence type="predicted"/>
<evidence type="ECO:0000313" key="2">
    <source>
        <dbReference type="Proteomes" id="UP000288805"/>
    </source>
</evidence>
<dbReference type="EMBL" id="QGNW01000897">
    <property type="protein sequence ID" value="RVW59296.1"/>
    <property type="molecule type" value="Genomic_DNA"/>
</dbReference>
<dbReference type="AlphaFoldDB" id="A0A438FH50"/>